<evidence type="ECO:0000313" key="3">
    <source>
        <dbReference type="Proteomes" id="UP001278571"/>
    </source>
</evidence>
<protein>
    <recommendedName>
        <fullName evidence="4">Lipoprotein</fullName>
    </recommendedName>
</protein>
<evidence type="ECO:0000256" key="1">
    <source>
        <dbReference type="SAM" id="SignalP"/>
    </source>
</evidence>
<comment type="caution">
    <text evidence="2">The sequence shown here is derived from an EMBL/GenBank/DDBJ whole genome shotgun (WGS) entry which is preliminary data.</text>
</comment>
<dbReference type="RefSeq" id="WP_319011917.1">
    <property type="nucleotide sequence ID" value="NZ_JAWJZF010000459.1"/>
</dbReference>
<organism evidence="2 3">
    <name type="scientific">Streptomyces roseolus</name>
    <dbReference type="NCBI Taxonomy" id="67358"/>
    <lineage>
        <taxon>Bacteria</taxon>
        <taxon>Bacillati</taxon>
        <taxon>Actinomycetota</taxon>
        <taxon>Actinomycetes</taxon>
        <taxon>Kitasatosporales</taxon>
        <taxon>Streptomycetaceae</taxon>
        <taxon>Streptomyces</taxon>
    </lineage>
</organism>
<reference evidence="2 3" key="1">
    <citation type="submission" date="2023-10" db="EMBL/GenBank/DDBJ databases">
        <authorList>
            <person name="Wang X.X."/>
        </authorList>
    </citation>
    <scope>NUCLEOTIDE SEQUENCE [LARGE SCALE GENOMIC DNA]</scope>
    <source>
        <strain evidence="2 3">NBRC 12816</strain>
    </source>
</reference>
<feature type="signal peptide" evidence="1">
    <location>
        <begin position="1"/>
        <end position="33"/>
    </location>
</feature>
<evidence type="ECO:0000313" key="2">
    <source>
        <dbReference type="EMBL" id="MDX2295723.1"/>
    </source>
</evidence>
<gene>
    <name evidence="2" type="ORF">R2363_26570</name>
</gene>
<dbReference type="Proteomes" id="UP001278571">
    <property type="component" value="Unassembled WGS sequence"/>
</dbReference>
<accession>A0ABU4KD67</accession>
<proteinExistence type="predicted"/>
<name>A0ABU4KD67_9ACTN</name>
<keyword evidence="3" id="KW-1185">Reference proteome</keyword>
<sequence length="67" mass="6758">MSVEQNSGMQKTVRQFLVALTACLAVAGAAVYAVSPGGAPESPVQHAGVTVDWPHTTATATPAPPVN</sequence>
<feature type="chain" id="PRO_5046865764" description="Lipoprotein" evidence="1">
    <location>
        <begin position="34"/>
        <end position="67"/>
    </location>
</feature>
<evidence type="ECO:0008006" key="4">
    <source>
        <dbReference type="Google" id="ProtNLM"/>
    </source>
</evidence>
<dbReference type="EMBL" id="JAWJZF010000459">
    <property type="protein sequence ID" value="MDX2295723.1"/>
    <property type="molecule type" value="Genomic_DNA"/>
</dbReference>
<keyword evidence="1" id="KW-0732">Signal</keyword>